<evidence type="ECO:0000256" key="3">
    <source>
        <dbReference type="ARBA" id="ARBA00022741"/>
    </source>
</evidence>
<dbReference type="EMBL" id="JAOCKG010000004">
    <property type="protein sequence ID" value="MDH2051299.1"/>
    <property type="molecule type" value="Genomic_DNA"/>
</dbReference>
<dbReference type="PANTHER" id="PTHR39560">
    <property type="entry name" value="PROTEIN ADENYLYLTRANSFERASE FIC-RELATED"/>
    <property type="match status" value="1"/>
</dbReference>
<evidence type="ECO:0000313" key="9">
    <source>
        <dbReference type="EMBL" id="MDH2051299.1"/>
    </source>
</evidence>
<dbReference type="SUPFAM" id="SSF140931">
    <property type="entry name" value="Fic-like"/>
    <property type="match status" value="1"/>
</dbReference>
<accession>A0AA42W9S9</accession>
<name>A0AA42W9S9_9BURK</name>
<sequence>MAKYPINAQDPYVDPVSGVLRTRLGITDQGELDKVEATFAAVRSYELATNPVRGQFDLAHLQHIHQRLFGDVYDWAGKIRTVDISKGTTRFASHEQISSYAPQITRPLSRAKVS</sequence>
<dbReference type="GO" id="GO:0070733">
    <property type="term" value="F:AMPylase activity"/>
    <property type="evidence" value="ECO:0007669"/>
    <property type="project" value="UniProtKB-EC"/>
</dbReference>
<feature type="domain" description="Fido" evidence="8">
    <location>
        <begin position="56"/>
        <end position="101"/>
    </location>
</feature>
<keyword evidence="2" id="KW-0548">Nucleotidyltransferase</keyword>
<evidence type="ECO:0000313" key="10">
    <source>
        <dbReference type="Proteomes" id="UP001161276"/>
    </source>
</evidence>
<dbReference type="GO" id="GO:0005524">
    <property type="term" value="F:ATP binding"/>
    <property type="evidence" value="ECO:0007669"/>
    <property type="project" value="UniProtKB-KW"/>
</dbReference>
<evidence type="ECO:0000256" key="1">
    <source>
        <dbReference type="ARBA" id="ARBA00022679"/>
    </source>
</evidence>
<evidence type="ECO:0000256" key="5">
    <source>
        <dbReference type="ARBA" id="ARBA00034531"/>
    </source>
</evidence>
<dbReference type="PANTHER" id="PTHR39560:SF1">
    <property type="entry name" value="PROTEIN ADENYLYLTRANSFERASE FIC-RELATED"/>
    <property type="match status" value="1"/>
</dbReference>
<comment type="catalytic activity">
    <reaction evidence="6">
        <text>L-threonyl-[protein] + ATP = 3-O-(5'-adenylyl)-L-threonyl-[protein] + diphosphate</text>
        <dbReference type="Rhea" id="RHEA:54292"/>
        <dbReference type="Rhea" id="RHEA-COMP:11060"/>
        <dbReference type="Rhea" id="RHEA-COMP:13847"/>
        <dbReference type="ChEBI" id="CHEBI:30013"/>
        <dbReference type="ChEBI" id="CHEBI:30616"/>
        <dbReference type="ChEBI" id="CHEBI:33019"/>
        <dbReference type="ChEBI" id="CHEBI:138113"/>
        <dbReference type="EC" id="2.7.7.108"/>
    </reaction>
</comment>
<dbReference type="EC" id="2.7.7.108" evidence="5"/>
<protein>
    <recommendedName>
        <fullName evidence="5">protein adenylyltransferase</fullName>
        <ecNumber evidence="5">2.7.7.108</ecNumber>
    </recommendedName>
</protein>
<dbReference type="Gene3D" id="1.10.3290.10">
    <property type="entry name" value="Fido-like domain"/>
    <property type="match status" value="1"/>
</dbReference>
<evidence type="ECO:0000256" key="7">
    <source>
        <dbReference type="ARBA" id="ARBA00048696"/>
    </source>
</evidence>
<evidence type="ECO:0000259" key="8">
    <source>
        <dbReference type="Pfam" id="PF02661"/>
    </source>
</evidence>
<evidence type="ECO:0000256" key="4">
    <source>
        <dbReference type="ARBA" id="ARBA00022840"/>
    </source>
</evidence>
<keyword evidence="4" id="KW-0067">ATP-binding</keyword>
<organism evidence="9 10">
    <name type="scientific">Achromobacter marplatensis</name>
    <dbReference type="NCBI Taxonomy" id="470868"/>
    <lineage>
        <taxon>Bacteria</taxon>
        <taxon>Pseudomonadati</taxon>
        <taxon>Pseudomonadota</taxon>
        <taxon>Betaproteobacteria</taxon>
        <taxon>Burkholderiales</taxon>
        <taxon>Alcaligenaceae</taxon>
        <taxon>Achromobacter</taxon>
    </lineage>
</organism>
<proteinExistence type="predicted"/>
<comment type="catalytic activity">
    <reaction evidence="7">
        <text>L-tyrosyl-[protein] + ATP = O-(5'-adenylyl)-L-tyrosyl-[protein] + diphosphate</text>
        <dbReference type="Rhea" id="RHEA:54288"/>
        <dbReference type="Rhea" id="RHEA-COMP:10136"/>
        <dbReference type="Rhea" id="RHEA-COMP:13846"/>
        <dbReference type="ChEBI" id="CHEBI:30616"/>
        <dbReference type="ChEBI" id="CHEBI:33019"/>
        <dbReference type="ChEBI" id="CHEBI:46858"/>
        <dbReference type="ChEBI" id="CHEBI:83624"/>
        <dbReference type="EC" id="2.7.7.108"/>
    </reaction>
</comment>
<dbReference type="Pfam" id="PF02661">
    <property type="entry name" value="Fic"/>
    <property type="match status" value="1"/>
</dbReference>
<keyword evidence="3" id="KW-0547">Nucleotide-binding</keyword>
<dbReference type="InterPro" id="IPR036597">
    <property type="entry name" value="Fido-like_dom_sf"/>
</dbReference>
<dbReference type="InterPro" id="IPR003812">
    <property type="entry name" value="Fido"/>
</dbReference>
<evidence type="ECO:0000256" key="6">
    <source>
        <dbReference type="ARBA" id="ARBA00047939"/>
    </source>
</evidence>
<dbReference type="AlphaFoldDB" id="A0AA42W9S9"/>
<dbReference type="Proteomes" id="UP001161276">
    <property type="component" value="Unassembled WGS sequence"/>
</dbReference>
<evidence type="ECO:0000256" key="2">
    <source>
        <dbReference type="ARBA" id="ARBA00022695"/>
    </source>
</evidence>
<dbReference type="RefSeq" id="WP_280026973.1">
    <property type="nucleotide sequence ID" value="NZ_JAOCKG010000004.1"/>
</dbReference>
<keyword evidence="1" id="KW-0808">Transferase</keyword>
<dbReference type="GO" id="GO:0051302">
    <property type="term" value="P:regulation of cell division"/>
    <property type="evidence" value="ECO:0007669"/>
    <property type="project" value="TreeGrafter"/>
</dbReference>
<reference evidence="9" key="1">
    <citation type="submission" date="2022-09" db="EMBL/GenBank/DDBJ databases">
        <title>Intensive care unit water sources are persistently colonized with multi-drug resistant bacteria and are the site of extensive horizontal gene transfer of antibiotic resistance genes.</title>
        <authorList>
            <person name="Diorio-Toth L."/>
        </authorList>
    </citation>
    <scope>NUCLEOTIDE SEQUENCE</scope>
    <source>
        <strain evidence="9">GD03676</strain>
    </source>
</reference>
<comment type="caution">
    <text evidence="9">The sequence shown here is derived from an EMBL/GenBank/DDBJ whole genome shotgun (WGS) entry which is preliminary data.</text>
</comment>
<gene>
    <name evidence="9" type="ORF">N5K24_12890</name>
</gene>